<accession>A0A8H3EHX0</accession>
<dbReference type="EMBL" id="CAJPDS010000001">
    <property type="protein sequence ID" value="CAF9903306.1"/>
    <property type="molecule type" value="Genomic_DNA"/>
</dbReference>
<dbReference type="AlphaFoldDB" id="A0A8H3EHX0"/>
<evidence type="ECO:0000313" key="1">
    <source>
        <dbReference type="EMBL" id="CAF9903306.1"/>
    </source>
</evidence>
<protein>
    <submittedName>
        <fullName evidence="1">Uncharacterized protein</fullName>
    </submittedName>
</protein>
<gene>
    <name evidence="1" type="ORF">HETSPECPRED_000205</name>
</gene>
<reference evidence="1" key="1">
    <citation type="submission" date="2021-03" db="EMBL/GenBank/DDBJ databases">
        <authorList>
            <person name="Tagirdzhanova G."/>
        </authorList>
    </citation>
    <scope>NUCLEOTIDE SEQUENCE</scope>
</reference>
<sequence length="78" mass="8201">MDQAAVGSRSTFDFAHVNVDAVLRKNSRRDLSNHHGLQIDGLREAIWINAAGSAAIAQNALESEAAKEEGEGLSGALA</sequence>
<name>A0A8H3EHX0_9LECA</name>
<evidence type="ECO:0000313" key="2">
    <source>
        <dbReference type="Proteomes" id="UP000664521"/>
    </source>
</evidence>
<dbReference type="Proteomes" id="UP000664521">
    <property type="component" value="Unassembled WGS sequence"/>
</dbReference>
<keyword evidence="2" id="KW-1185">Reference proteome</keyword>
<comment type="caution">
    <text evidence="1">The sequence shown here is derived from an EMBL/GenBank/DDBJ whole genome shotgun (WGS) entry which is preliminary data.</text>
</comment>
<organism evidence="1 2">
    <name type="scientific">Heterodermia speciosa</name>
    <dbReference type="NCBI Taxonomy" id="116794"/>
    <lineage>
        <taxon>Eukaryota</taxon>
        <taxon>Fungi</taxon>
        <taxon>Dikarya</taxon>
        <taxon>Ascomycota</taxon>
        <taxon>Pezizomycotina</taxon>
        <taxon>Lecanoromycetes</taxon>
        <taxon>OSLEUM clade</taxon>
        <taxon>Lecanoromycetidae</taxon>
        <taxon>Caliciales</taxon>
        <taxon>Physciaceae</taxon>
        <taxon>Heterodermia</taxon>
    </lineage>
</organism>
<proteinExistence type="predicted"/>